<organism evidence="2 3">
    <name type="scientific">Vanilla planifolia</name>
    <name type="common">Vanilla</name>
    <dbReference type="NCBI Taxonomy" id="51239"/>
    <lineage>
        <taxon>Eukaryota</taxon>
        <taxon>Viridiplantae</taxon>
        <taxon>Streptophyta</taxon>
        <taxon>Embryophyta</taxon>
        <taxon>Tracheophyta</taxon>
        <taxon>Spermatophyta</taxon>
        <taxon>Magnoliopsida</taxon>
        <taxon>Liliopsida</taxon>
        <taxon>Asparagales</taxon>
        <taxon>Orchidaceae</taxon>
        <taxon>Vanilloideae</taxon>
        <taxon>Vanilleae</taxon>
        <taxon>Vanilla</taxon>
    </lineage>
</organism>
<dbReference type="Proteomes" id="UP000636800">
    <property type="component" value="Chromosome 3"/>
</dbReference>
<feature type="region of interest" description="Disordered" evidence="1">
    <location>
        <begin position="40"/>
        <end position="76"/>
    </location>
</feature>
<evidence type="ECO:0000256" key="1">
    <source>
        <dbReference type="SAM" id="MobiDB-lite"/>
    </source>
</evidence>
<comment type="caution">
    <text evidence="2">The sequence shown here is derived from an EMBL/GenBank/DDBJ whole genome shotgun (WGS) entry which is preliminary data.</text>
</comment>
<sequence>MSPSTIRPRSELRKLGHFNPISPRSGTPDLAARRALWQRSHFDPREQLPKGSPNHGKPARRCSPIPALLSTDGAGR</sequence>
<proteinExistence type="predicted"/>
<name>A0A835R8N1_VANPL</name>
<reference evidence="2 3" key="1">
    <citation type="journal article" date="2020" name="Nat. Food">
        <title>A phased Vanilla planifolia genome enables genetic improvement of flavour and production.</title>
        <authorList>
            <person name="Hasing T."/>
            <person name="Tang H."/>
            <person name="Brym M."/>
            <person name="Khazi F."/>
            <person name="Huang T."/>
            <person name="Chambers A.H."/>
        </authorList>
    </citation>
    <scope>NUCLEOTIDE SEQUENCE [LARGE SCALE GENOMIC DNA]</scope>
    <source>
        <tissue evidence="2">Leaf</tissue>
    </source>
</reference>
<accession>A0A835R8N1</accession>
<keyword evidence="3" id="KW-1185">Reference proteome</keyword>
<evidence type="ECO:0000313" key="3">
    <source>
        <dbReference type="Proteomes" id="UP000636800"/>
    </source>
</evidence>
<dbReference type="EMBL" id="JADCNL010000003">
    <property type="protein sequence ID" value="KAG0487806.1"/>
    <property type="molecule type" value="Genomic_DNA"/>
</dbReference>
<gene>
    <name evidence="2" type="ORF">HPP92_006617</name>
</gene>
<feature type="region of interest" description="Disordered" evidence="1">
    <location>
        <begin position="1"/>
        <end position="28"/>
    </location>
</feature>
<evidence type="ECO:0000313" key="2">
    <source>
        <dbReference type="EMBL" id="KAG0487806.1"/>
    </source>
</evidence>
<dbReference type="AlphaFoldDB" id="A0A835R8N1"/>
<protein>
    <submittedName>
        <fullName evidence="2">Uncharacterized protein</fullName>
    </submittedName>
</protein>